<dbReference type="AlphaFoldDB" id="A0AAD8GPI9"/>
<keyword evidence="3" id="KW-1185">Reference proteome</keyword>
<name>A0AAD8GPI9_9APIA</name>
<evidence type="ECO:0000313" key="3">
    <source>
        <dbReference type="Proteomes" id="UP001237642"/>
    </source>
</evidence>
<reference evidence="2" key="2">
    <citation type="submission" date="2023-05" db="EMBL/GenBank/DDBJ databases">
        <authorList>
            <person name="Schelkunov M.I."/>
        </authorList>
    </citation>
    <scope>NUCLEOTIDE SEQUENCE</scope>
    <source>
        <strain evidence="2">Hsosn_3</strain>
        <tissue evidence="2">Leaf</tissue>
    </source>
</reference>
<dbReference type="Proteomes" id="UP001237642">
    <property type="component" value="Unassembled WGS sequence"/>
</dbReference>
<sequence length="110" mass="12512">MQATQVYFSNYPSLRRDKVDWLVVSKVKARPLVDLPQVPESHREAFQDDVPEHLNMINTEDILTHLNDVEGTSVDLDDDEGCSEEETQIDTEEESSQTDNDNTDDESDGN</sequence>
<feature type="compositionally biased region" description="Acidic residues" evidence="1">
    <location>
        <begin position="75"/>
        <end position="110"/>
    </location>
</feature>
<feature type="region of interest" description="Disordered" evidence="1">
    <location>
        <begin position="69"/>
        <end position="110"/>
    </location>
</feature>
<gene>
    <name evidence="2" type="ORF">POM88_053088</name>
</gene>
<evidence type="ECO:0000256" key="1">
    <source>
        <dbReference type="SAM" id="MobiDB-lite"/>
    </source>
</evidence>
<comment type="caution">
    <text evidence="2">The sequence shown here is derived from an EMBL/GenBank/DDBJ whole genome shotgun (WGS) entry which is preliminary data.</text>
</comment>
<protein>
    <submittedName>
        <fullName evidence="2">Uncharacterized protein</fullName>
    </submittedName>
</protein>
<evidence type="ECO:0000313" key="2">
    <source>
        <dbReference type="EMBL" id="KAK1352657.1"/>
    </source>
</evidence>
<dbReference type="EMBL" id="JAUIZM010000015">
    <property type="protein sequence ID" value="KAK1352657.1"/>
    <property type="molecule type" value="Genomic_DNA"/>
</dbReference>
<organism evidence="2 3">
    <name type="scientific">Heracleum sosnowskyi</name>
    <dbReference type="NCBI Taxonomy" id="360622"/>
    <lineage>
        <taxon>Eukaryota</taxon>
        <taxon>Viridiplantae</taxon>
        <taxon>Streptophyta</taxon>
        <taxon>Embryophyta</taxon>
        <taxon>Tracheophyta</taxon>
        <taxon>Spermatophyta</taxon>
        <taxon>Magnoliopsida</taxon>
        <taxon>eudicotyledons</taxon>
        <taxon>Gunneridae</taxon>
        <taxon>Pentapetalae</taxon>
        <taxon>asterids</taxon>
        <taxon>campanulids</taxon>
        <taxon>Apiales</taxon>
        <taxon>Apiaceae</taxon>
        <taxon>Apioideae</taxon>
        <taxon>apioid superclade</taxon>
        <taxon>Tordylieae</taxon>
        <taxon>Tordyliinae</taxon>
        <taxon>Heracleum</taxon>
    </lineage>
</organism>
<accession>A0AAD8GPI9</accession>
<proteinExistence type="predicted"/>
<reference evidence="2" key="1">
    <citation type="submission" date="2023-02" db="EMBL/GenBank/DDBJ databases">
        <title>Genome of toxic invasive species Heracleum sosnowskyi carries increased number of genes despite the absence of recent whole-genome duplications.</title>
        <authorList>
            <person name="Schelkunov M."/>
            <person name="Shtratnikova V."/>
            <person name="Makarenko M."/>
            <person name="Klepikova A."/>
            <person name="Omelchenko D."/>
            <person name="Novikova G."/>
            <person name="Obukhova E."/>
            <person name="Bogdanov V."/>
            <person name="Penin A."/>
            <person name="Logacheva M."/>
        </authorList>
    </citation>
    <scope>NUCLEOTIDE SEQUENCE</scope>
    <source>
        <strain evidence="2">Hsosn_3</strain>
        <tissue evidence="2">Leaf</tissue>
    </source>
</reference>